<dbReference type="PRINTS" id="PR00926">
    <property type="entry name" value="MITOCARRIER"/>
</dbReference>
<accession>A0ABD3ADC6</accession>
<gene>
    <name evidence="9" type="ORF">ACH5RR_007804</name>
</gene>
<dbReference type="AlphaFoldDB" id="A0ABD3ADC6"/>
<dbReference type="EMBL" id="JBJUIK010000004">
    <property type="protein sequence ID" value="KAL3528482.1"/>
    <property type="molecule type" value="Genomic_DNA"/>
</dbReference>
<evidence type="ECO:0000313" key="9">
    <source>
        <dbReference type="EMBL" id="KAL3528482.1"/>
    </source>
</evidence>
<keyword evidence="10" id="KW-1185">Reference proteome</keyword>
<feature type="repeat" description="Solcar" evidence="6">
    <location>
        <begin position="206"/>
        <end position="290"/>
    </location>
</feature>
<comment type="subcellular location">
    <subcellularLocation>
        <location evidence="1">Membrane</location>
        <topology evidence="1">Multi-pass membrane protein</topology>
    </subcellularLocation>
</comment>
<name>A0ABD3ADC6_9GENT</name>
<dbReference type="Proteomes" id="UP001630127">
    <property type="component" value="Unassembled WGS sequence"/>
</dbReference>
<dbReference type="PROSITE" id="PS50920">
    <property type="entry name" value="SOLCAR"/>
    <property type="match status" value="3"/>
</dbReference>
<evidence type="ECO:0000256" key="3">
    <source>
        <dbReference type="ARBA" id="ARBA00022692"/>
    </source>
</evidence>
<evidence type="ECO:0000256" key="5">
    <source>
        <dbReference type="ARBA" id="ARBA00023136"/>
    </source>
</evidence>
<evidence type="ECO:0000256" key="7">
    <source>
        <dbReference type="RuleBase" id="RU000488"/>
    </source>
</evidence>
<keyword evidence="5 6" id="KW-0472">Membrane</keyword>
<evidence type="ECO:0000313" key="10">
    <source>
        <dbReference type="Proteomes" id="UP001630127"/>
    </source>
</evidence>
<reference evidence="9 10" key="1">
    <citation type="submission" date="2024-11" db="EMBL/GenBank/DDBJ databases">
        <title>A near-complete genome assembly of Cinchona calisaya.</title>
        <authorList>
            <person name="Lian D.C."/>
            <person name="Zhao X.W."/>
            <person name="Wei L."/>
        </authorList>
    </citation>
    <scope>NUCLEOTIDE SEQUENCE [LARGE SCALE GENOMIC DNA]</scope>
    <source>
        <tissue evidence="9">Nenye</tissue>
    </source>
</reference>
<keyword evidence="4" id="KW-0677">Repeat</keyword>
<evidence type="ECO:0000256" key="2">
    <source>
        <dbReference type="ARBA" id="ARBA00022448"/>
    </source>
</evidence>
<evidence type="ECO:0008006" key="11">
    <source>
        <dbReference type="Google" id="ProtNLM"/>
    </source>
</evidence>
<keyword evidence="2 7" id="KW-0813">Transport</keyword>
<evidence type="ECO:0000256" key="8">
    <source>
        <dbReference type="SAM" id="Phobius"/>
    </source>
</evidence>
<feature type="repeat" description="Solcar" evidence="6">
    <location>
        <begin position="95"/>
        <end position="178"/>
    </location>
</feature>
<protein>
    <recommendedName>
        <fullName evidence="11">Mitochondrial adenine nucleotide transporter BTL1</fullName>
    </recommendedName>
</protein>
<keyword evidence="3 6" id="KW-0812">Transmembrane</keyword>
<dbReference type="GO" id="GO:0016020">
    <property type="term" value="C:membrane"/>
    <property type="evidence" value="ECO:0007669"/>
    <property type="project" value="UniProtKB-SubCell"/>
</dbReference>
<proteinExistence type="inferred from homology"/>
<comment type="caution">
    <text evidence="9">The sequence shown here is derived from an EMBL/GenBank/DDBJ whole genome shotgun (WGS) entry which is preliminary data.</text>
</comment>
<dbReference type="InterPro" id="IPR018108">
    <property type="entry name" value="MCP_transmembrane"/>
</dbReference>
<dbReference type="PANTHER" id="PTHR24089">
    <property type="entry name" value="SOLUTE CARRIER FAMILY 25"/>
    <property type="match status" value="1"/>
</dbReference>
<evidence type="ECO:0000256" key="6">
    <source>
        <dbReference type="PROSITE-ProRule" id="PRU00282"/>
    </source>
</evidence>
<feature type="transmembrane region" description="Helical" evidence="8">
    <location>
        <begin position="261"/>
        <end position="284"/>
    </location>
</feature>
<keyword evidence="8" id="KW-1133">Transmembrane helix</keyword>
<sequence length="395" mass="42772">MIGGDGDGGGVGGGGDLLVVGLPKDLLQLHNHLSDATIAATSSFSTTTTTTNKSDNTSSSHPHQDHLLFHCRFRLPPPLSLPHIHFPPLHEFFRSREVGEFVSGALAGAMTKAVLAPLETIRTRMVVGVGSKNIYGSFIQVLEQQGWQGLWAGNTVNMLRIIPTQAIELGTFECVKRAMISAQEKWIQTECPKLQIGNLSLDLCLSWLSPVAVAGAAAGVISTLACHPLEVLKDRLTISPEVYPSLSIAVHKIYSDGGLGALYAGLSPTLIGMLPYSTCYYFMYDTMKKSYCLAKKKESLNRAEMLLLGALSGLTASTISYPLEVARKRLMVGALQGKCPPHMAATISEVIKEEGLMGLYRGWGASCLKVMPSSGITWMFYEAWKDMLLRKGEIN</sequence>
<dbReference type="InterPro" id="IPR023395">
    <property type="entry name" value="MCP_dom_sf"/>
</dbReference>
<evidence type="ECO:0000256" key="1">
    <source>
        <dbReference type="ARBA" id="ARBA00004141"/>
    </source>
</evidence>
<organism evidence="9 10">
    <name type="scientific">Cinchona calisaya</name>
    <dbReference type="NCBI Taxonomy" id="153742"/>
    <lineage>
        <taxon>Eukaryota</taxon>
        <taxon>Viridiplantae</taxon>
        <taxon>Streptophyta</taxon>
        <taxon>Embryophyta</taxon>
        <taxon>Tracheophyta</taxon>
        <taxon>Spermatophyta</taxon>
        <taxon>Magnoliopsida</taxon>
        <taxon>eudicotyledons</taxon>
        <taxon>Gunneridae</taxon>
        <taxon>Pentapetalae</taxon>
        <taxon>asterids</taxon>
        <taxon>lamiids</taxon>
        <taxon>Gentianales</taxon>
        <taxon>Rubiaceae</taxon>
        <taxon>Cinchonoideae</taxon>
        <taxon>Cinchoneae</taxon>
        <taxon>Cinchona</taxon>
    </lineage>
</organism>
<evidence type="ECO:0000256" key="4">
    <source>
        <dbReference type="ARBA" id="ARBA00022737"/>
    </source>
</evidence>
<dbReference type="Gene3D" id="1.50.40.10">
    <property type="entry name" value="Mitochondrial carrier domain"/>
    <property type="match status" value="1"/>
</dbReference>
<comment type="similarity">
    <text evidence="7">Belongs to the mitochondrial carrier (TC 2.A.29) family.</text>
</comment>
<dbReference type="Pfam" id="PF00153">
    <property type="entry name" value="Mito_carr"/>
    <property type="match status" value="3"/>
</dbReference>
<feature type="transmembrane region" description="Helical" evidence="8">
    <location>
        <begin position="305"/>
        <end position="323"/>
    </location>
</feature>
<dbReference type="SUPFAM" id="SSF103506">
    <property type="entry name" value="Mitochondrial carrier"/>
    <property type="match status" value="1"/>
</dbReference>
<dbReference type="InterPro" id="IPR002067">
    <property type="entry name" value="MCP"/>
</dbReference>
<feature type="repeat" description="Solcar" evidence="6">
    <location>
        <begin position="300"/>
        <end position="387"/>
    </location>
</feature>